<evidence type="ECO:0008006" key="4">
    <source>
        <dbReference type="Google" id="ProtNLM"/>
    </source>
</evidence>
<evidence type="ECO:0000313" key="2">
    <source>
        <dbReference type="EMBL" id="SDE59908.1"/>
    </source>
</evidence>
<keyword evidence="3" id="KW-1185">Reference proteome</keyword>
<evidence type="ECO:0000313" key="3">
    <source>
        <dbReference type="Proteomes" id="UP000199109"/>
    </source>
</evidence>
<keyword evidence="1" id="KW-0472">Membrane</keyword>
<accession>A0A1G7E869</accession>
<proteinExistence type="predicted"/>
<feature type="transmembrane region" description="Helical" evidence="1">
    <location>
        <begin position="61"/>
        <end position="90"/>
    </location>
</feature>
<feature type="transmembrane region" description="Helical" evidence="1">
    <location>
        <begin position="102"/>
        <end position="124"/>
    </location>
</feature>
<dbReference type="Pfam" id="PF12725">
    <property type="entry name" value="DUF3810"/>
    <property type="match status" value="1"/>
</dbReference>
<reference evidence="2 3" key="1">
    <citation type="submission" date="2016-10" db="EMBL/GenBank/DDBJ databases">
        <authorList>
            <person name="de Groot N.N."/>
        </authorList>
    </citation>
    <scope>NUCLEOTIDE SEQUENCE [LARGE SCALE GENOMIC DNA]</scope>
    <source>
        <strain evidence="2 3">DSM 23421</strain>
    </source>
</reference>
<dbReference type="EMBL" id="FNAO01000006">
    <property type="protein sequence ID" value="SDE59908.1"/>
    <property type="molecule type" value="Genomic_DNA"/>
</dbReference>
<keyword evidence="1" id="KW-1133">Transmembrane helix</keyword>
<feature type="transmembrane region" description="Helical" evidence="1">
    <location>
        <begin position="21"/>
        <end position="41"/>
    </location>
</feature>
<keyword evidence="1" id="KW-0812">Transmembrane</keyword>
<dbReference type="AlphaFoldDB" id="A0A1G7E869"/>
<dbReference type="InterPro" id="IPR024294">
    <property type="entry name" value="DUF3810"/>
</dbReference>
<protein>
    <recommendedName>
        <fullName evidence="4">Amino acid permease</fullName>
    </recommendedName>
</protein>
<name>A0A1G7E869_9FLAO</name>
<dbReference type="Proteomes" id="UP000199109">
    <property type="component" value="Unassembled WGS sequence"/>
</dbReference>
<evidence type="ECO:0000256" key="1">
    <source>
        <dbReference type="SAM" id="Phobius"/>
    </source>
</evidence>
<organism evidence="2 3">
    <name type="scientific">Pricia antarctica</name>
    <dbReference type="NCBI Taxonomy" id="641691"/>
    <lineage>
        <taxon>Bacteria</taxon>
        <taxon>Pseudomonadati</taxon>
        <taxon>Bacteroidota</taxon>
        <taxon>Flavobacteriia</taxon>
        <taxon>Flavobacteriales</taxon>
        <taxon>Flavobacteriaceae</taxon>
        <taxon>Pricia</taxon>
    </lineage>
</organism>
<gene>
    <name evidence="2" type="ORF">SAMN05421636_10674</name>
</gene>
<dbReference type="STRING" id="641691.SAMN05421636_10674"/>
<sequence length="371" mass="42882">MVNFDARKDEILIRIDLNDKLRNGIALSLIPQLLFVLWLGSRPDLVETYYSNGIYPVISQFFRILFGWIPFSIGEMLYTLLIILAVRYLFTNRTKIKKHPWLFLRNVVLVFSVFYFTFNLVWALNYYRIPIAEQFAIRDSVTPSEVIDLTEKLIVKTNRLQLEITGDSTEMVHVPYDGNTIFDKTVEEYSRIGEELPLLTYSHPSVKKATLGILASYMGIGGYLNPFTNEAQVNGLTPVFRLPVVTAHEIGHQVGYAKENETNFIGYLVTLKTEDIYFQYSATAYALSHCLTAVRRTDEQKFEGLFAKVNFGVQENYRELYEFNLSYANPFEPIFKSIFSTFLKANQQKEGIKSYSKIVELMVGYHEKYPV</sequence>